<evidence type="ECO:0000259" key="2">
    <source>
        <dbReference type="Pfam" id="PF18602"/>
    </source>
</evidence>
<dbReference type="InterPro" id="IPR041238">
    <property type="entry name" value="Rap1a"/>
</dbReference>
<evidence type="ECO:0000313" key="9">
    <source>
        <dbReference type="Proteomes" id="UP001177592"/>
    </source>
</evidence>
<gene>
    <name evidence="3" type="ORF">ARN_36140</name>
    <name evidence="4" type="ORF">ArsFIN_26070</name>
    <name evidence="5" type="ORF">QE207_08195</name>
    <name evidence="6" type="ORF">QE210_11055</name>
    <name evidence="7" type="ORF">QE258_11930</name>
</gene>
<organism evidence="3">
    <name type="scientific">Arsenophonus nasoniae</name>
    <name type="common">son-killer infecting Nasonia vitripennis</name>
    <dbReference type="NCBI Taxonomy" id="638"/>
    <lineage>
        <taxon>Bacteria</taxon>
        <taxon>Pseudomonadati</taxon>
        <taxon>Pseudomonadota</taxon>
        <taxon>Gammaproteobacteria</taxon>
        <taxon>Enterobacterales</taxon>
        <taxon>Morganellaceae</taxon>
        <taxon>Arsenophonus</taxon>
    </lineage>
</organism>
<evidence type="ECO:0000313" key="8">
    <source>
        <dbReference type="Proteomes" id="UP000295134"/>
    </source>
</evidence>
<feature type="signal peptide" evidence="1">
    <location>
        <begin position="1"/>
        <end position="21"/>
    </location>
</feature>
<evidence type="ECO:0000313" key="3">
    <source>
        <dbReference type="EMBL" id="CBA76546.1"/>
    </source>
</evidence>
<evidence type="ECO:0000256" key="1">
    <source>
        <dbReference type="SAM" id="SignalP"/>
    </source>
</evidence>
<dbReference type="Proteomes" id="UP001177592">
    <property type="component" value="Chromosome"/>
</dbReference>
<evidence type="ECO:0000313" key="6">
    <source>
        <dbReference type="EMBL" id="WGM00415.1"/>
    </source>
</evidence>
<evidence type="ECO:0000313" key="7">
    <source>
        <dbReference type="EMBL" id="WGM04348.1"/>
    </source>
</evidence>
<reference evidence="5" key="3">
    <citation type="submission" date="2023-04" db="EMBL/GenBank/DDBJ databases">
        <title>Genome dynamics across the evolutionary transition to endosymbiosis.</title>
        <authorList>
            <person name="Siozios S."/>
            <person name="Nadal-Jimenez P."/>
            <person name="Azagi T."/>
            <person name="Sprong H."/>
            <person name="Frost C.L."/>
            <person name="Parratt S.R."/>
            <person name="Taylor G."/>
            <person name="Brettell L."/>
            <person name="Lew K.C."/>
            <person name="Croft L."/>
            <person name="King K.C."/>
            <person name="Brockhurst M.A."/>
            <person name="Hypsa V."/>
            <person name="Novakova E."/>
            <person name="Darby A.C."/>
            <person name="Hurst G.D.D."/>
        </authorList>
    </citation>
    <scope>NUCLEOTIDE SEQUENCE</scope>
    <source>
        <strain evidence="5">AIh</strain>
        <strain evidence="7">ANv_CAN</strain>
        <strain evidence="6">APv</strain>
    </source>
</reference>
<dbReference type="EMBL" id="FN545267">
    <property type="protein sequence ID" value="CBA76546.1"/>
    <property type="molecule type" value="Genomic_DNA"/>
</dbReference>
<evidence type="ECO:0000313" key="4">
    <source>
        <dbReference type="EMBL" id="QBY44033.1"/>
    </source>
</evidence>
<accession>D2U4J5</accession>
<dbReference type="Proteomes" id="UP001177597">
    <property type="component" value="Chromosome"/>
</dbReference>
<dbReference type="Proteomes" id="UP001177595">
    <property type="component" value="Chromosome"/>
</dbReference>
<dbReference type="EMBL" id="CP123498">
    <property type="protein sequence ID" value="WGL96507.1"/>
    <property type="molecule type" value="Genomic_DNA"/>
</dbReference>
<dbReference type="Proteomes" id="UP000295134">
    <property type="component" value="Chromosome"/>
</dbReference>
<dbReference type="EMBL" id="CP123504">
    <property type="protein sequence ID" value="WGM00415.1"/>
    <property type="molecule type" value="Genomic_DNA"/>
</dbReference>
<keyword evidence="9" id="KW-1185">Reference proteome</keyword>
<dbReference type="EMBL" id="CP123523">
    <property type="protein sequence ID" value="WGM04348.1"/>
    <property type="molecule type" value="Genomic_DNA"/>
</dbReference>
<dbReference type="EMBL" id="CP038613">
    <property type="protein sequence ID" value="QBY44033.1"/>
    <property type="molecule type" value="Genomic_DNA"/>
</dbReference>
<proteinExistence type="predicted"/>
<dbReference type="RefSeq" id="WP_026822019.1">
    <property type="nucleotide sequence ID" value="NZ_CP038613.1"/>
</dbReference>
<dbReference type="Gene3D" id="1.10.890.40">
    <property type="match status" value="1"/>
</dbReference>
<evidence type="ECO:0000313" key="5">
    <source>
        <dbReference type="EMBL" id="WGL96507.1"/>
    </source>
</evidence>
<dbReference type="KEGG" id="ans:ArsFIN_26070"/>
<reference evidence="4 8" key="2">
    <citation type="submission" date="2019-03" db="EMBL/GenBank/DDBJ databases">
        <title>Long-read sequencing reveals hyperdense prophage content in a complex bacterial symbiont genome.</title>
        <authorList>
            <person name="Frost C.L."/>
            <person name="Siozios S."/>
            <person name="Nadal-Jimenez P."/>
            <person name="Brockhurst M.A."/>
            <person name="King K.C."/>
            <person name="Darby A.C."/>
            <person name="Hurst G.D.D."/>
        </authorList>
    </citation>
    <scope>NUCLEOTIDE SEQUENCE [LARGE SCALE GENOMIC DNA]</scope>
    <source>
        <strain evidence="4 8">FIN</strain>
    </source>
</reference>
<feature type="chain" id="PRO_5044729630" evidence="1">
    <location>
        <begin position="22"/>
        <end position="116"/>
    </location>
</feature>
<sequence length="116" mass="13135">MKKIINIFMLFLLTYCCYANADVKTGNDLYKWFKAYERIENGSSSMNDGYDAGSYLGFMIGIDVANNLFYCSPVDAQMGQFADIVGKYLKDNPQEREKPAITLAIMALNKVWPCNT</sequence>
<protein>
    <submittedName>
        <fullName evidence="5">Rap1a/Tai family immunity protein</fullName>
    </submittedName>
</protein>
<dbReference type="AlphaFoldDB" id="D2U4J5"/>
<feature type="domain" description="Rap1a immunity protein" evidence="2">
    <location>
        <begin position="25"/>
        <end position="114"/>
    </location>
</feature>
<reference evidence="3" key="1">
    <citation type="journal article" date="2010" name="Insect Mol. Biol.">
        <title>The draft genome sequence of Arsenophonus nasoniae, son-killer bacterium of Nasonia vitripennis, reveals genes associated with virulence and symbiosis.</title>
        <authorList>
            <person name="Wilkes T."/>
            <person name="Darby A.C."/>
            <person name="Choi J."/>
            <person name="Colborne J.K."/>
            <person name="Werren J.H."/>
            <person name="Hurst G.D.D."/>
        </authorList>
    </citation>
    <scope>NUCLEOTIDE SEQUENCE</scope>
</reference>
<keyword evidence="1" id="KW-0732">Signal</keyword>
<name>D2U4J5_9GAMM</name>
<dbReference type="GeneID" id="96877633"/>
<dbReference type="Pfam" id="PF18602">
    <property type="entry name" value="Rap1a"/>
    <property type="match status" value="1"/>
</dbReference>